<sequence>MKPKSSRGIGSDPQSGIFGADDGCWKNHIARNPDSGQQMSPVNHPLTLERIWEEDMEDDTPASINDGSDDGYVLAASAEASSCNKAPPTTFLSLKEDSIT</sequence>
<dbReference type="Gramene" id="TraesWEE_scaffold_036592_01G000100.1">
    <property type="protein sequence ID" value="TraesWEE_scaffold_036592_01G000100.1"/>
    <property type="gene ID" value="TraesWEE_scaffold_036592_01G000100"/>
</dbReference>
<reference evidence="2" key="1">
    <citation type="submission" date="2018-08" db="EMBL/GenBank/DDBJ databases">
        <authorList>
            <person name="Rossello M."/>
        </authorList>
    </citation>
    <scope>NUCLEOTIDE SEQUENCE [LARGE SCALE GENOMIC DNA]</scope>
    <source>
        <strain evidence="2">cv. Chinese Spring</strain>
    </source>
</reference>
<evidence type="ECO:0000313" key="3">
    <source>
        <dbReference type="Proteomes" id="UP000019116"/>
    </source>
</evidence>
<protein>
    <submittedName>
        <fullName evidence="2">Uncharacterized protein</fullName>
    </submittedName>
</protein>
<dbReference type="Gramene" id="TraesCS5B02G053700.1">
    <property type="protein sequence ID" value="TraesCS5B02G053700.1"/>
    <property type="gene ID" value="TraesCS5B02G053700"/>
</dbReference>
<feature type="region of interest" description="Disordered" evidence="1">
    <location>
        <begin position="1"/>
        <end position="46"/>
    </location>
</feature>
<feature type="region of interest" description="Disordered" evidence="1">
    <location>
        <begin position="79"/>
        <end position="100"/>
    </location>
</feature>
<dbReference type="Gramene" id="TraesCLE_scaffold_084325_01G000100.1">
    <property type="protein sequence ID" value="TraesCLE_scaffold_084325_01G000100.1"/>
    <property type="gene ID" value="TraesCLE_scaffold_084325_01G000100"/>
</dbReference>
<dbReference type="Gramene" id="TraesJUL5B03G02831930.1">
    <property type="protein sequence ID" value="TraesJUL5B03G02831930.1"/>
    <property type="gene ID" value="TraesJUL5B03G02831930"/>
</dbReference>
<organism evidence="2">
    <name type="scientific">Triticum aestivum</name>
    <name type="common">Wheat</name>
    <dbReference type="NCBI Taxonomy" id="4565"/>
    <lineage>
        <taxon>Eukaryota</taxon>
        <taxon>Viridiplantae</taxon>
        <taxon>Streptophyta</taxon>
        <taxon>Embryophyta</taxon>
        <taxon>Tracheophyta</taxon>
        <taxon>Spermatophyta</taxon>
        <taxon>Magnoliopsida</taxon>
        <taxon>Liliopsida</taxon>
        <taxon>Poales</taxon>
        <taxon>Poaceae</taxon>
        <taxon>BOP clade</taxon>
        <taxon>Pooideae</taxon>
        <taxon>Triticodae</taxon>
        <taxon>Triticeae</taxon>
        <taxon>Triticinae</taxon>
        <taxon>Triticum</taxon>
    </lineage>
</organism>
<dbReference type="Proteomes" id="UP000019116">
    <property type="component" value="Chromosome 5B"/>
</dbReference>
<proteinExistence type="predicted"/>
<keyword evidence="3" id="KW-1185">Reference proteome</keyword>
<dbReference type="EnsemblPlants" id="TraesCS5B02G053700.1">
    <property type="protein sequence ID" value="TraesCS5B02G053700.1"/>
    <property type="gene ID" value="TraesCS5B02G053700"/>
</dbReference>
<name>A0A3B6LGP4_WHEAT</name>
<dbReference type="Gramene" id="TraesCS5B03G0136200.1">
    <property type="protein sequence ID" value="TraesCS5B03G0136200.1.CDS"/>
    <property type="gene ID" value="TraesCS5B03G0136200"/>
</dbReference>
<reference evidence="2" key="2">
    <citation type="submission" date="2018-10" db="UniProtKB">
        <authorList>
            <consortium name="EnsemblPlants"/>
        </authorList>
    </citation>
    <scope>IDENTIFICATION</scope>
</reference>
<evidence type="ECO:0000313" key="2">
    <source>
        <dbReference type="EnsemblPlants" id="TraesCS5B02G053700.1"/>
    </source>
</evidence>
<dbReference type="Gramene" id="TraesCAD_scaffold_042414_01G000200.1">
    <property type="protein sequence ID" value="TraesCAD_scaffold_042414_01G000200.1"/>
    <property type="gene ID" value="TraesCAD_scaffold_042414_01G000200"/>
</dbReference>
<evidence type="ECO:0000256" key="1">
    <source>
        <dbReference type="SAM" id="MobiDB-lite"/>
    </source>
</evidence>
<accession>A0A3B6LGP4</accession>
<dbReference type="AlphaFoldDB" id="A0A3B6LGP4"/>